<dbReference type="GO" id="GO:0006400">
    <property type="term" value="P:tRNA modification"/>
    <property type="evidence" value="ECO:0007669"/>
    <property type="project" value="UniProtKB-UniRule"/>
</dbReference>
<evidence type="ECO:0000256" key="3">
    <source>
        <dbReference type="ARBA" id="ARBA00022598"/>
    </source>
</evidence>
<dbReference type="GO" id="GO:0005737">
    <property type="term" value="C:cytoplasm"/>
    <property type="evidence" value="ECO:0007669"/>
    <property type="project" value="UniProtKB-SubCell"/>
</dbReference>
<dbReference type="NCBIfam" id="TIGR02432">
    <property type="entry name" value="lysidine_TilS_N"/>
    <property type="match status" value="1"/>
</dbReference>
<dbReference type="EMBL" id="NVYO01000001">
    <property type="protein sequence ID" value="PBQ23055.1"/>
    <property type="molecule type" value="Genomic_DNA"/>
</dbReference>
<protein>
    <recommendedName>
        <fullName evidence="8">tRNA(Ile)-lysidine synthase</fullName>
        <ecNumber evidence="8">6.3.4.19</ecNumber>
    </recommendedName>
    <alternativeName>
        <fullName evidence="8">tRNA(Ile)-2-lysyl-cytidine synthase</fullName>
    </alternativeName>
    <alternativeName>
        <fullName evidence="8">tRNA(Ile)-lysidine synthetase</fullName>
    </alternativeName>
</protein>
<evidence type="ECO:0000256" key="6">
    <source>
        <dbReference type="ARBA" id="ARBA00022840"/>
    </source>
</evidence>
<dbReference type="PANTHER" id="PTHR43033:SF1">
    <property type="entry name" value="TRNA(ILE)-LYSIDINE SYNTHASE-RELATED"/>
    <property type="match status" value="1"/>
</dbReference>
<dbReference type="InterPro" id="IPR012796">
    <property type="entry name" value="Lysidine-tRNA-synth_C"/>
</dbReference>
<dbReference type="NCBIfam" id="TIGR02433">
    <property type="entry name" value="lysidine_TilS_C"/>
    <property type="match status" value="1"/>
</dbReference>
<dbReference type="Proteomes" id="UP000217918">
    <property type="component" value="Unassembled WGS sequence"/>
</dbReference>
<evidence type="ECO:0000313" key="11">
    <source>
        <dbReference type="Proteomes" id="UP000217918"/>
    </source>
</evidence>
<comment type="catalytic activity">
    <reaction evidence="7 8">
        <text>cytidine(34) in tRNA(Ile2) + L-lysine + ATP = lysidine(34) in tRNA(Ile2) + AMP + diphosphate + H(+)</text>
        <dbReference type="Rhea" id="RHEA:43744"/>
        <dbReference type="Rhea" id="RHEA-COMP:10625"/>
        <dbReference type="Rhea" id="RHEA-COMP:10670"/>
        <dbReference type="ChEBI" id="CHEBI:15378"/>
        <dbReference type="ChEBI" id="CHEBI:30616"/>
        <dbReference type="ChEBI" id="CHEBI:32551"/>
        <dbReference type="ChEBI" id="CHEBI:33019"/>
        <dbReference type="ChEBI" id="CHEBI:82748"/>
        <dbReference type="ChEBI" id="CHEBI:83665"/>
        <dbReference type="ChEBI" id="CHEBI:456215"/>
        <dbReference type="EC" id="6.3.4.19"/>
    </reaction>
</comment>
<comment type="similarity">
    <text evidence="8">Belongs to the tRNA(Ile)-lysidine synthase family.</text>
</comment>
<evidence type="ECO:0000256" key="8">
    <source>
        <dbReference type="HAMAP-Rule" id="MF_01161"/>
    </source>
</evidence>
<keyword evidence="3 8" id="KW-0436">Ligase</keyword>
<dbReference type="InterPro" id="IPR012094">
    <property type="entry name" value="tRNA_Ile_lys_synt"/>
</dbReference>
<sequence>MNCWGQEQVTLKSDFQRNWQAQGWADPQQHGLVAVSTGVDSMVLLQLLMTLPVTMRPKLTVVHVNHQLRQQSQTEAAFLKKWCAAHQIPLVTTKWPIDQHPSHGVEAAARAFRYDFFAQQLHQQKADWVATAHQADEQVETILLKLIRGGQLAQLTGMAASRPLAGGRVIRPLLPFTKERLKAYAREQQVPWYEDATNQELIASRNRVRHQLIPLLKQENPQVVEHVMTYAQQLQATLMISDQALDQQLQTIMTRSDNVAGLLRHSIAEQRLLLTRLIKQQAPTISAGYPQIDQCLQLLANGQHPTGSVVFSEGWQLTKSYTHFRFWQPKKNDEKSVEHFRFMVDLDQWQSIGHGRQLGCFTTDTAKMITHETIALTTADFPLMVREWQAGDRLRLRTGHHQPVRRALINAKIPREQRAQQQVLVTAQGTVLAVLGVKWAVRPPRSHTKNYHIGLKAE</sequence>
<dbReference type="SUPFAM" id="SSF56037">
    <property type="entry name" value="PheT/TilS domain"/>
    <property type="match status" value="1"/>
</dbReference>
<dbReference type="GO" id="GO:0005524">
    <property type="term" value="F:ATP binding"/>
    <property type="evidence" value="ECO:0007669"/>
    <property type="project" value="UniProtKB-KW"/>
</dbReference>
<keyword evidence="2 8" id="KW-0963">Cytoplasm</keyword>
<evidence type="ECO:0000256" key="7">
    <source>
        <dbReference type="ARBA" id="ARBA00048539"/>
    </source>
</evidence>
<evidence type="ECO:0000256" key="1">
    <source>
        <dbReference type="ARBA" id="ARBA00004496"/>
    </source>
</evidence>
<dbReference type="PANTHER" id="PTHR43033">
    <property type="entry name" value="TRNA(ILE)-LYSIDINE SYNTHASE-RELATED"/>
    <property type="match status" value="1"/>
</dbReference>
<dbReference type="CDD" id="cd01992">
    <property type="entry name" value="TilS_N"/>
    <property type="match status" value="1"/>
</dbReference>
<dbReference type="SUPFAM" id="SSF52402">
    <property type="entry name" value="Adenine nucleotide alpha hydrolases-like"/>
    <property type="match status" value="1"/>
</dbReference>
<dbReference type="Pfam" id="PF11734">
    <property type="entry name" value="TilS_C"/>
    <property type="match status" value="1"/>
</dbReference>
<evidence type="ECO:0000256" key="5">
    <source>
        <dbReference type="ARBA" id="ARBA00022741"/>
    </source>
</evidence>
<comment type="caution">
    <text evidence="8">Lacks conserved residue(s) required for the propagation of feature annotation.</text>
</comment>
<proteinExistence type="inferred from homology"/>
<comment type="function">
    <text evidence="8">Ligates lysine onto the cytidine present at position 34 of the AUA codon-specific tRNA(Ile) that contains the anticodon CAU, in an ATP-dependent manner. Cytidine is converted to lysidine, thus changing the amino acid specificity of the tRNA from methionine to isoleucine.</text>
</comment>
<organism evidence="10 11">
    <name type="scientific">Levilactobacillus brevis</name>
    <name type="common">Lactobacillus brevis</name>
    <dbReference type="NCBI Taxonomy" id="1580"/>
    <lineage>
        <taxon>Bacteria</taxon>
        <taxon>Bacillati</taxon>
        <taxon>Bacillota</taxon>
        <taxon>Bacilli</taxon>
        <taxon>Lactobacillales</taxon>
        <taxon>Lactobacillaceae</taxon>
        <taxon>Levilactobacillus</taxon>
    </lineage>
</organism>
<comment type="caution">
    <text evidence="10">The sequence shown here is derived from an EMBL/GenBank/DDBJ whole genome shotgun (WGS) entry which is preliminary data.</text>
</comment>
<dbReference type="SMART" id="SM00977">
    <property type="entry name" value="TilS_C"/>
    <property type="match status" value="1"/>
</dbReference>
<reference evidence="10 11" key="1">
    <citation type="submission" date="2017-09" db="EMBL/GenBank/DDBJ databases">
        <title>Genome sequence of Lactobacillus brevis D7.</title>
        <authorList>
            <person name="Kwon M.-S."/>
            <person name="Lim S.K."/>
            <person name="Choi H.-J."/>
        </authorList>
    </citation>
    <scope>NUCLEOTIDE SEQUENCE [LARGE SCALE GENOMIC DNA]</scope>
    <source>
        <strain evidence="10 11">D7</strain>
    </source>
</reference>
<feature type="domain" description="Lysidine-tRNA(Ile) synthetase C-terminal" evidence="9">
    <location>
        <begin position="383"/>
        <end position="455"/>
    </location>
</feature>
<evidence type="ECO:0000313" key="10">
    <source>
        <dbReference type="EMBL" id="PBQ23055.1"/>
    </source>
</evidence>
<keyword evidence="5" id="KW-0547">Nucleotide-binding</keyword>
<dbReference type="GO" id="GO:0032267">
    <property type="term" value="F:tRNA(Ile)-lysidine synthase activity"/>
    <property type="evidence" value="ECO:0007669"/>
    <property type="project" value="UniProtKB-EC"/>
</dbReference>
<accession>A0A2A3TVZ1</accession>
<dbReference type="InterPro" id="IPR012795">
    <property type="entry name" value="tRNA_Ile_lys_synt_N"/>
</dbReference>
<evidence type="ECO:0000256" key="4">
    <source>
        <dbReference type="ARBA" id="ARBA00022694"/>
    </source>
</evidence>
<dbReference type="Pfam" id="PF01171">
    <property type="entry name" value="ATP_bind_3"/>
    <property type="match status" value="1"/>
</dbReference>
<comment type="subcellular location">
    <subcellularLocation>
        <location evidence="1 8">Cytoplasm</location>
    </subcellularLocation>
</comment>
<name>A0A2A3TVZ1_LEVBR</name>
<dbReference type="InterPro" id="IPR014729">
    <property type="entry name" value="Rossmann-like_a/b/a_fold"/>
</dbReference>
<dbReference type="EC" id="6.3.4.19" evidence="8"/>
<evidence type="ECO:0000259" key="9">
    <source>
        <dbReference type="SMART" id="SM00977"/>
    </source>
</evidence>
<keyword evidence="6" id="KW-0067">ATP-binding</keyword>
<dbReference type="InterPro" id="IPR011063">
    <property type="entry name" value="TilS/TtcA_N"/>
</dbReference>
<gene>
    <name evidence="8 10" type="primary">tilS</name>
    <name evidence="10" type="ORF">CNR29_03060</name>
</gene>
<dbReference type="HAMAP" id="MF_01161">
    <property type="entry name" value="tRNA_Ile_lys_synt"/>
    <property type="match status" value="1"/>
</dbReference>
<keyword evidence="4 8" id="KW-0819">tRNA processing</keyword>
<dbReference type="AlphaFoldDB" id="A0A2A3TVZ1"/>
<evidence type="ECO:0000256" key="2">
    <source>
        <dbReference type="ARBA" id="ARBA00022490"/>
    </source>
</evidence>
<dbReference type="Gene3D" id="3.40.50.620">
    <property type="entry name" value="HUPs"/>
    <property type="match status" value="1"/>
</dbReference>